<keyword evidence="2" id="KW-1185">Reference proteome</keyword>
<name>A0A852TVT3_9ACTN</name>
<evidence type="ECO:0000313" key="1">
    <source>
        <dbReference type="EMBL" id="NYE47505.1"/>
    </source>
</evidence>
<organism evidence="1 2">
    <name type="scientific">Spinactinospora alkalitolerans</name>
    <dbReference type="NCBI Taxonomy" id="687207"/>
    <lineage>
        <taxon>Bacteria</taxon>
        <taxon>Bacillati</taxon>
        <taxon>Actinomycetota</taxon>
        <taxon>Actinomycetes</taxon>
        <taxon>Streptosporangiales</taxon>
        <taxon>Nocardiopsidaceae</taxon>
        <taxon>Spinactinospora</taxon>
    </lineage>
</organism>
<gene>
    <name evidence="1" type="ORF">HDA32_002625</name>
</gene>
<evidence type="ECO:0000313" key="2">
    <source>
        <dbReference type="Proteomes" id="UP000589036"/>
    </source>
</evidence>
<dbReference type="InterPro" id="IPR038691">
    <property type="entry name" value="ComJ_sf"/>
</dbReference>
<protein>
    <submittedName>
        <fullName evidence="1">Uncharacterized protein</fullName>
    </submittedName>
</protein>
<reference evidence="1 2" key="1">
    <citation type="submission" date="2020-07" db="EMBL/GenBank/DDBJ databases">
        <title>Sequencing the genomes of 1000 actinobacteria strains.</title>
        <authorList>
            <person name="Klenk H.-P."/>
        </authorList>
    </citation>
    <scope>NUCLEOTIDE SEQUENCE [LARGE SCALE GENOMIC DNA]</scope>
    <source>
        <strain evidence="1 2">CXB654</strain>
    </source>
</reference>
<dbReference type="RefSeq" id="WP_179643436.1">
    <property type="nucleotide sequence ID" value="NZ_BAAAYY010000015.1"/>
</dbReference>
<dbReference type="AlphaFoldDB" id="A0A852TVT3"/>
<dbReference type="EMBL" id="JACCCC010000001">
    <property type="protein sequence ID" value="NYE47505.1"/>
    <property type="molecule type" value="Genomic_DNA"/>
</dbReference>
<comment type="caution">
    <text evidence="1">The sequence shown here is derived from an EMBL/GenBank/DDBJ whole genome shotgun (WGS) entry which is preliminary data.</text>
</comment>
<proteinExistence type="predicted"/>
<sequence>MSTSKRHQMTIFADFNQIYVEDASATADPSDPEVFDSLIDDLVAAQDGRVLFGTARRMNVPVVLELRDTPPPDHDSSGADHLTEAPLEITSGTLAVRGPIDRTGELIALSPGAYRVRMAVSGMGTLSDDALEGDDLYRITLWRSPFTDPEVLIRYPYPVGG</sequence>
<accession>A0A852TVT3</accession>
<dbReference type="Proteomes" id="UP000589036">
    <property type="component" value="Unassembled WGS sequence"/>
</dbReference>
<dbReference type="Gene3D" id="2.60.34.30">
    <property type="entry name" value="Competence, DNA-entry nuclease inhibitor, ComJ"/>
    <property type="match status" value="1"/>
</dbReference>